<dbReference type="InterPro" id="IPR027962">
    <property type="entry name" value="ERICH3"/>
</dbReference>
<gene>
    <name evidence="3" type="primary">Erich3</name>
    <name evidence="3" type="ORF">CATFUS_R14566</name>
</gene>
<keyword evidence="4" id="KW-1185">Reference proteome</keyword>
<comment type="caution">
    <text evidence="3">The sequence shown here is derived from an EMBL/GenBank/DDBJ whole genome shotgun (WGS) entry which is preliminary data.</text>
</comment>
<evidence type="ECO:0000313" key="4">
    <source>
        <dbReference type="Proteomes" id="UP000519684"/>
    </source>
</evidence>
<feature type="non-terminal residue" evidence="3">
    <location>
        <position position="251"/>
    </location>
</feature>
<dbReference type="InterPro" id="IPR048257">
    <property type="entry name" value="DUF4590"/>
</dbReference>
<feature type="domain" description="DUF4590" evidence="2">
    <location>
        <begin position="78"/>
        <end position="187"/>
    </location>
</feature>
<organism evidence="3 4">
    <name type="scientific">Catharus fuscescens</name>
    <name type="common">Veery</name>
    <name type="synonym">Turdus fuscescens</name>
    <dbReference type="NCBI Taxonomy" id="159581"/>
    <lineage>
        <taxon>Eukaryota</taxon>
        <taxon>Metazoa</taxon>
        <taxon>Chordata</taxon>
        <taxon>Craniata</taxon>
        <taxon>Vertebrata</taxon>
        <taxon>Euteleostomi</taxon>
        <taxon>Archelosauria</taxon>
        <taxon>Archosauria</taxon>
        <taxon>Dinosauria</taxon>
        <taxon>Saurischia</taxon>
        <taxon>Theropoda</taxon>
        <taxon>Coelurosauria</taxon>
        <taxon>Aves</taxon>
        <taxon>Neognathae</taxon>
        <taxon>Neoaves</taxon>
        <taxon>Telluraves</taxon>
        <taxon>Australaves</taxon>
        <taxon>Passeriformes</taxon>
        <taxon>Turdidae</taxon>
        <taxon>Catharus</taxon>
    </lineage>
</organism>
<evidence type="ECO:0000256" key="1">
    <source>
        <dbReference type="SAM" id="MobiDB-lite"/>
    </source>
</evidence>
<evidence type="ECO:0000313" key="3">
    <source>
        <dbReference type="EMBL" id="NXQ47089.1"/>
    </source>
</evidence>
<dbReference type="EMBL" id="VWYD01021787">
    <property type="protein sequence ID" value="NXQ47089.1"/>
    <property type="molecule type" value="Genomic_DNA"/>
</dbReference>
<evidence type="ECO:0000259" key="2">
    <source>
        <dbReference type="Pfam" id="PF15257"/>
    </source>
</evidence>
<feature type="region of interest" description="Disordered" evidence="1">
    <location>
        <begin position="213"/>
        <end position="251"/>
    </location>
</feature>
<dbReference type="PANTHER" id="PTHR23034:SF2">
    <property type="entry name" value="GLUTAMATE-RICH PROTEIN 3"/>
    <property type="match status" value="1"/>
</dbReference>
<dbReference type="Pfam" id="PF15257">
    <property type="entry name" value="DUF4590"/>
    <property type="match status" value="1"/>
</dbReference>
<protein>
    <submittedName>
        <fullName evidence="3">ERIC3 protein</fullName>
    </submittedName>
</protein>
<dbReference type="AlphaFoldDB" id="A0A7L2DBQ5"/>
<name>A0A7L2DBQ5_CATFU</name>
<proteinExistence type="predicted"/>
<dbReference type="PANTHER" id="PTHR23034">
    <property type="entry name" value="GLUTAMATE-RICH PROTEIN 3"/>
    <property type="match status" value="1"/>
</dbReference>
<accession>A0A7L2DBQ5</accession>
<sequence>IPVSPYQLPALCPRAPPRQRRGDRRVPVLRGALPAQGRLNPTTAFNEQVLIRNTRGFPKSPLCSNALVTMIYLGRSKHVSLEFRDEIKVYQQYCGTENICVYRGELMEGDTFQFVSKRHLGFPFSLTFFLNDTEVERLSSCCEFRHLRRPGPRRRNSYFRILHVAGAPPCYKCIVAMGLDKKSSPPKRKARSSGMKRVCPWEHAVHCQLCDSSAEPTSREDSSSVVTHGHGTSAETVEKSLETEEESSEEE</sequence>
<dbReference type="Proteomes" id="UP000519684">
    <property type="component" value="Unassembled WGS sequence"/>
</dbReference>
<feature type="non-terminal residue" evidence="3">
    <location>
        <position position="1"/>
    </location>
</feature>
<reference evidence="3 4" key="1">
    <citation type="submission" date="2019-09" db="EMBL/GenBank/DDBJ databases">
        <title>Bird 10,000 Genomes (B10K) Project - Family phase.</title>
        <authorList>
            <person name="Zhang G."/>
        </authorList>
    </citation>
    <scope>NUCLEOTIDE SEQUENCE [LARGE SCALE GENOMIC DNA]</scope>
    <source>
        <strain evidence="3">B10K-DU-001-17</strain>
        <tissue evidence="3">Muscle</tissue>
    </source>
</reference>